<dbReference type="AlphaFoldDB" id="A0A7H0SLP8"/>
<feature type="transmembrane region" description="Helical" evidence="3">
    <location>
        <begin position="182"/>
        <end position="202"/>
    </location>
</feature>
<dbReference type="GO" id="GO:0008643">
    <property type="term" value="P:carbohydrate transport"/>
    <property type="evidence" value="ECO:0007669"/>
    <property type="project" value="InterPro"/>
</dbReference>
<keyword evidence="5" id="KW-1185">Reference proteome</keyword>
<dbReference type="RefSeq" id="WP_187974928.1">
    <property type="nucleotide sequence ID" value="NZ_CP046884.1"/>
</dbReference>
<dbReference type="PANTHER" id="PTHR11328:SF36">
    <property type="entry name" value="MELIBIOSE PERMEASE"/>
    <property type="match status" value="1"/>
</dbReference>
<evidence type="ECO:0000256" key="3">
    <source>
        <dbReference type="SAM" id="Phobius"/>
    </source>
</evidence>
<dbReference type="Gene3D" id="1.20.1250.20">
    <property type="entry name" value="MFS general substrate transporter like domains"/>
    <property type="match status" value="2"/>
</dbReference>
<dbReference type="EMBL" id="CP046884">
    <property type="protein sequence ID" value="QNQ89473.1"/>
    <property type="molecule type" value="Genomic_DNA"/>
</dbReference>
<dbReference type="Pfam" id="PF13347">
    <property type="entry name" value="MFS_2"/>
    <property type="match status" value="1"/>
</dbReference>
<dbReference type="Proteomes" id="UP000516320">
    <property type="component" value="Chromosome"/>
</dbReference>
<dbReference type="InterPro" id="IPR039672">
    <property type="entry name" value="MFS_2"/>
</dbReference>
<keyword evidence="3" id="KW-0472">Membrane</keyword>
<feature type="transmembrane region" description="Helical" evidence="3">
    <location>
        <begin position="409"/>
        <end position="430"/>
    </location>
</feature>
<dbReference type="NCBIfam" id="NF007749">
    <property type="entry name" value="PRK10429.1"/>
    <property type="match status" value="1"/>
</dbReference>
<dbReference type="GO" id="GO:0006814">
    <property type="term" value="P:sodium ion transport"/>
    <property type="evidence" value="ECO:0007669"/>
    <property type="project" value="InterPro"/>
</dbReference>
<feature type="transmembrane region" description="Helical" evidence="3">
    <location>
        <begin position="299"/>
        <end position="320"/>
    </location>
</feature>
<sequence>MSAPRLSWSSKLSFGMGAFGKDLVYALVGTYLMKYLTDVRLVDPAFVGVLFMAARLWDAVNDPVMGMVVDNTRSRWGKFRPWIMIGTLLNAGVLILLFLDVDLSPGAYAIWVAVMYILWGMTYTIMDIPYWSLVPAITDDPQERSIVSAIPRFFASTAWLAVGSGGLYIVKYLGDGDQILGYSRFAIGVALIFIITAALTVWKVRERVVAHHGDGTKTSVKHMLRVLTKNDQVLTVLGIALFFNMAYQLSTSFALYYFEYVAGVKEALFATYTAVAGFAQMGALIAFPLLSRIFSKKTLFTMASLLPTCGFLLLMLVGFITPQSLVAVGFCSAIINIGIGFMLVAITVILAEAVDYGEYTLGTRNESVVFSTQTFVVKFAGAFSGLISGVGLKIIGFVPNAEQSAGTVAGMQIIMIAIPAVLSLLCLVVYRRGYRLDENNYHRIITELHSRKGVTN</sequence>
<dbReference type="NCBIfam" id="TIGR00792">
    <property type="entry name" value="gph"/>
    <property type="match status" value="1"/>
</dbReference>
<evidence type="ECO:0000313" key="4">
    <source>
        <dbReference type="EMBL" id="QNQ89473.1"/>
    </source>
</evidence>
<keyword evidence="1" id="KW-0813">Transport</keyword>
<feature type="transmembrane region" description="Helical" evidence="3">
    <location>
        <begin position="146"/>
        <end position="170"/>
    </location>
</feature>
<protein>
    <submittedName>
        <fullName evidence="4">Melibiose:sodium transporter MelB</fullName>
    </submittedName>
</protein>
<proteinExistence type="predicted"/>
<feature type="transmembrane region" description="Helical" evidence="3">
    <location>
        <begin position="79"/>
        <end position="99"/>
    </location>
</feature>
<evidence type="ECO:0000256" key="1">
    <source>
        <dbReference type="ARBA" id="ARBA00022448"/>
    </source>
</evidence>
<gene>
    <name evidence="4" type="primary">melB</name>
    <name evidence="4" type="ORF">GP475_01640</name>
</gene>
<organism evidence="4 5">
    <name type="scientific">Corynebacterium poyangense</name>
    <dbReference type="NCBI Taxonomy" id="2684405"/>
    <lineage>
        <taxon>Bacteria</taxon>
        <taxon>Bacillati</taxon>
        <taxon>Actinomycetota</taxon>
        <taxon>Actinomycetes</taxon>
        <taxon>Mycobacteriales</taxon>
        <taxon>Corynebacteriaceae</taxon>
        <taxon>Corynebacterium</taxon>
    </lineage>
</organism>
<keyword evidence="3" id="KW-0812">Transmembrane</keyword>
<dbReference type="InterPro" id="IPR036259">
    <property type="entry name" value="MFS_trans_sf"/>
</dbReference>
<evidence type="ECO:0000256" key="2">
    <source>
        <dbReference type="ARBA" id="ARBA00022847"/>
    </source>
</evidence>
<dbReference type="KEGG" id="cpoy:GP475_01640"/>
<evidence type="ECO:0000313" key="5">
    <source>
        <dbReference type="Proteomes" id="UP000516320"/>
    </source>
</evidence>
<dbReference type="CDD" id="cd17332">
    <property type="entry name" value="MFS_MelB_like"/>
    <property type="match status" value="1"/>
</dbReference>
<keyword evidence="2" id="KW-0769">Symport</keyword>
<feature type="transmembrane region" description="Helical" evidence="3">
    <location>
        <begin position="375"/>
        <end position="397"/>
    </location>
</feature>
<feature type="transmembrane region" description="Helical" evidence="3">
    <location>
        <begin position="233"/>
        <end position="257"/>
    </location>
</feature>
<feature type="transmembrane region" description="Helical" evidence="3">
    <location>
        <begin position="105"/>
        <end position="125"/>
    </location>
</feature>
<reference evidence="4 5" key="1">
    <citation type="submission" date="2019-12" db="EMBL/GenBank/DDBJ databases">
        <title>Corynebacterium sp. nov., isolated from feces of the Anser Albifrons in China.</title>
        <authorList>
            <person name="Liu Q."/>
        </authorList>
    </citation>
    <scope>NUCLEOTIDE SEQUENCE [LARGE SCALE GENOMIC DNA]</scope>
    <source>
        <strain evidence="4 5">4H37-19</strain>
    </source>
</reference>
<dbReference type="SUPFAM" id="SSF103473">
    <property type="entry name" value="MFS general substrate transporter"/>
    <property type="match status" value="1"/>
</dbReference>
<dbReference type="InterPro" id="IPR001927">
    <property type="entry name" value="Na/Gal_symport"/>
</dbReference>
<accession>A0A7H0SLP8</accession>
<name>A0A7H0SLP8_9CORY</name>
<keyword evidence="3" id="KW-1133">Transmembrane helix</keyword>
<dbReference type="GO" id="GO:0005886">
    <property type="term" value="C:plasma membrane"/>
    <property type="evidence" value="ECO:0007669"/>
    <property type="project" value="TreeGrafter"/>
</dbReference>
<feature type="transmembrane region" description="Helical" evidence="3">
    <location>
        <begin position="269"/>
        <end position="287"/>
    </location>
</feature>
<dbReference type="GO" id="GO:0015293">
    <property type="term" value="F:symporter activity"/>
    <property type="evidence" value="ECO:0007669"/>
    <property type="project" value="UniProtKB-KW"/>
</dbReference>
<dbReference type="PANTHER" id="PTHR11328">
    <property type="entry name" value="MAJOR FACILITATOR SUPERFAMILY DOMAIN-CONTAINING PROTEIN"/>
    <property type="match status" value="1"/>
</dbReference>
<feature type="transmembrane region" description="Helical" evidence="3">
    <location>
        <begin position="326"/>
        <end position="354"/>
    </location>
</feature>